<dbReference type="NCBIfam" id="TIGR01391">
    <property type="entry name" value="dnaG"/>
    <property type="match status" value="1"/>
</dbReference>
<dbReference type="Pfam" id="PF13155">
    <property type="entry name" value="Toprim_2"/>
    <property type="match status" value="1"/>
</dbReference>
<keyword evidence="11 12" id="KW-0804">Transcription</keyword>
<comment type="domain">
    <text evidence="12">Contains an N-terminal zinc-binding domain, a central core domain that contains the primase activity, and a C-terminal DnaB-binding domain.</text>
</comment>
<dbReference type="SUPFAM" id="SSF57783">
    <property type="entry name" value="Zinc beta-ribbon"/>
    <property type="match status" value="1"/>
</dbReference>
<evidence type="ECO:0000256" key="8">
    <source>
        <dbReference type="ARBA" id="ARBA00022833"/>
    </source>
</evidence>
<dbReference type="Gene3D" id="1.20.50.20">
    <property type="entry name" value="DnaG, RNA polymerase domain, helical bundle"/>
    <property type="match status" value="1"/>
</dbReference>
<keyword evidence="6 12" id="KW-0479">Metal-binding</keyword>
<reference evidence="16 17" key="1">
    <citation type="submission" date="2014-11" db="EMBL/GenBank/DDBJ databases">
        <authorList>
            <person name="Diene M.Seydina."/>
        </authorList>
    </citation>
    <scope>NUCLEOTIDE SEQUENCE [LARGE SCALE GENOMIC DNA]</scope>
    <source>
        <strain evidence="16 17">Neisseria meningitidis CHUV</strain>
    </source>
</reference>
<dbReference type="InterPro" id="IPR013173">
    <property type="entry name" value="DNA_primase_DnaG_DnaB-bd_dom"/>
</dbReference>
<dbReference type="Gene3D" id="3.90.980.10">
    <property type="entry name" value="DNA primase, catalytic core, N-terminal domain"/>
    <property type="match status" value="1"/>
</dbReference>
<keyword evidence="8 12" id="KW-0862">Zinc</keyword>
<comment type="subunit">
    <text evidence="12">Monomer. Interacts with DnaB.</text>
</comment>
<dbReference type="HAMAP" id="MF_00974">
    <property type="entry name" value="DNA_primase_DnaG"/>
    <property type="match status" value="1"/>
</dbReference>
<keyword evidence="3 12" id="KW-0808">Transferase</keyword>
<dbReference type="EC" id="2.7.7.101" evidence="12"/>
<dbReference type="PROSITE" id="PS50880">
    <property type="entry name" value="TOPRIM"/>
    <property type="match status" value="1"/>
</dbReference>
<comment type="cofactor">
    <cofactor evidence="12 13 14">
        <name>Zn(2+)</name>
        <dbReference type="ChEBI" id="CHEBI:29105"/>
    </cofactor>
    <text evidence="12 13 14">Binds 1 zinc ion per monomer.</text>
</comment>
<feature type="domain" description="Toprim" evidence="15">
    <location>
        <begin position="255"/>
        <end position="337"/>
    </location>
</feature>
<keyword evidence="9" id="KW-0460">Magnesium</keyword>
<comment type="similarity">
    <text evidence="12 13">Belongs to the DnaG primase family.</text>
</comment>
<keyword evidence="2 12" id="KW-0639">Primosome</keyword>
<dbReference type="GO" id="GO:1990077">
    <property type="term" value="C:primosome complex"/>
    <property type="evidence" value="ECO:0007669"/>
    <property type="project" value="UniProtKB-KW"/>
</dbReference>
<comment type="function">
    <text evidence="12 13">RNA polymerase that catalyzes the synthesis of short RNA molecules used as primers for DNA polymerase during DNA replication.</text>
</comment>
<evidence type="ECO:0000256" key="6">
    <source>
        <dbReference type="ARBA" id="ARBA00022723"/>
    </source>
</evidence>
<dbReference type="InterPro" id="IPR030846">
    <property type="entry name" value="DnaG_bac"/>
</dbReference>
<evidence type="ECO:0000259" key="15">
    <source>
        <dbReference type="PROSITE" id="PS50880"/>
    </source>
</evidence>
<keyword evidence="4 12" id="KW-0548">Nucleotidyltransferase</keyword>
<evidence type="ECO:0000256" key="14">
    <source>
        <dbReference type="PIRSR" id="PIRSR002811-1"/>
    </source>
</evidence>
<dbReference type="InterPro" id="IPR006171">
    <property type="entry name" value="TOPRIM_dom"/>
</dbReference>
<dbReference type="GO" id="GO:0000428">
    <property type="term" value="C:DNA-directed RNA polymerase complex"/>
    <property type="evidence" value="ECO:0007669"/>
    <property type="project" value="UniProtKB-KW"/>
</dbReference>
<dbReference type="InterPro" id="IPR037068">
    <property type="entry name" value="DNA_primase_core_N_sf"/>
</dbReference>
<dbReference type="GO" id="GO:0003899">
    <property type="term" value="F:DNA-directed RNA polymerase activity"/>
    <property type="evidence" value="ECO:0007669"/>
    <property type="project" value="UniProtKB-UniRule"/>
</dbReference>
<evidence type="ECO:0000256" key="11">
    <source>
        <dbReference type="ARBA" id="ARBA00023163"/>
    </source>
</evidence>
<dbReference type="SUPFAM" id="SSF56731">
    <property type="entry name" value="DNA primase core"/>
    <property type="match status" value="1"/>
</dbReference>
<feature type="zinc finger region" description="CHC2-type" evidence="12 14">
    <location>
        <begin position="37"/>
        <end position="61"/>
    </location>
</feature>
<keyword evidence="5 12" id="KW-0235">DNA replication</keyword>
<name>A0A0H5DMN8_NEIMI</name>
<dbReference type="FunFam" id="3.40.1360.10:FF:000002">
    <property type="entry name" value="DNA primase"/>
    <property type="match status" value="1"/>
</dbReference>
<dbReference type="Pfam" id="PF08275">
    <property type="entry name" value="DNAG_N"/>
    <property type="match status" value="1"/>
</dbReference>
<dbReference type="InterPro" id="IPR013264">
    <property type="entry name" value="DNAG_N"/>
</dbReference>
<dbReference type="GO" id="GO:0003677">
    <property type="term" value="F:DNA binding"/>
    <property type="evidence" value="ECO:0007669"/>
    <property type="project" value="UniProtKB-KW"/>
</dbReference>
<dbReference type="CDD" id="cd03364">
    <property type="entry name" value="TOPRIM_DnaG_primases"/>
    <property type="match status" value="1"/>
</dbReference>
<dbReference type="GO" id="GO:0005737">
    <property type="term" value="C:cytoplasm"/>
    <property type="evidence" value="ECO:0007669"/>
    <property type="project" value="TreeGrafter"/>
</dbReference>
<keyword evidence="7 12" id="KW-0863">Zinc-finger</keyword>
<evidence type="ECO:0000256" key="9">
    <source>
        <dbReference type="ARBA" id="ARBA00022842"/>
    </source>
</evidence>
<dbReference type="InterPro" id="IPR050219">
    <property type="entry name" value="DnaG_primase"/>
</dbReference>
<dbReference type="Gene3D" id="3.90.580.10">
    <property type="entry name" value="Zinc finger, CHC2-type domain"/>
    <property type="match status" value="1"/>
</dbReference>
<dbReference type="GO" id="GO:0008270">
    <property type="term" value="F:zinc ion binding"/>
    <property type="evidence" value="ECO:0007669"/>
    <property type="project" value="UniProtKB-UniRule"/>
</dbReference>
<dbReference type="InterPro" id="IPR016136">
    <property type="entry name" value="DNA_helicase_N/primase_C"/>
</dbReference>
<dbReference type="SMART" id="SM00400">
    <property type="entry name" value="ZnF_CHCC"/>
    <property type="match status" value="1"/>
</dbReference>
<dbReference type="Pfam" id="PF01807">
    <property type="entry name" value="Zn_ribbon_DnaG"/>
    <property type="match status" value="1"/>
</dbReference>
<dbReference type="Proteomes" id="UP000182715">
    <property type="component" value="Unassembled WGS sequence"/>
</dbReference>
<dbReference type="InterPro" id="IPR019475">
    <property type="entry name" value="DNA_primase_DnaB-bd"/>
</dbReference>
<dbReference type="Pfam" id="PF10410">
    <property type="entry name" value="DnaB_bind"/>
    <property type="match status" value="1"/>
</dbReference>
<evidence type="ECO:0000256" key="5">
    <source>
        <dbReference type="ARBA" id="ARBA00022705"/>
    </source>
</evidence>
<dbReference type="FunFam" id="3.90.980.10:FF:000001">
    <property type="entry name" value="DNA primase"/>
    <property type="match status" value="1"/>
</dbReference>
<dbReference type="SMART" id="SM00493">
    <property type="entry name" value="TOPRIM"/>
    <property type="match status" value="1"/>
</dbReference>
<evidence type="ECO:0000256" key="10">
    <source>
        <dbReference type="ARBA" id="ARBA00023125"/>
    </source>
</evidence>
<dbReference type="InterPro" id="IPR002694">
    <property type="entry name" value="Znf_CHC2"/>
</dbReference>
<gene>
    <name evidence="12" type="primary">dnaG</name>
</gene>
<evidence type="ECO:0000313" key="17">
    <source>
        <dbReference type="Proteomes" id="UP000182715"/>
    </source>
</evidence>
<dbReference type="PANTHER" id="PTHR30313:SF2">
    <property type="entry name" value="DNA PRIMASE"/>
    <property type="match status" value="1"/>
</dbReference>
<sequence length="590" mass="65863">MIPSDFIDELLAKTDIVDIIDEQVPLKKGGANYMACCPFHKEKTPSFSVSPTKQFYHCFSCGAHGSAIGFVMEHQGLSFPEAVQFLADRVGMIVPKVRGQNDNPEVRAERKKKQQTLEETTAAAADFYAQQLKFNPAAKAYLDKRGLSAEVIAHYGLGYAPDGWQPLAQVFQLYPNTALVDTGMVIDNEGRYYDRFRHRIMFPIRNPRGQVIGFGGRVLDDSKPKYLNSPDTPLFDKGKNLYGLYEGRAAVKEAERILVVEGYMDVVALAQFGVGYGVAALGTATTAEHVKILMRQADSIYFCFDGDSAGRKAAWRALENALPQLKDDKSLHFLFLPEEHDPDSYIRAYGKAQFEDALLNQSKPLSEYFWEHLSDGIHLNTQEGKAELVKTSSPLLAQITASALAYLLKQRLSELVGIDPDNLAQLLGQEAPKRHVKQKNYKLPPISVKQPVMPTLVQRQIRSLLINPDWAAYIDLPDYLALDGDFACLANLAETIKNHPSVPATAQVLEHMRGSPYEETINRIFRSALQSEEMEGGGEEDCENFQIGIKKLLNELKYSQIETLKQKSLQSGLNESEKKLLLSLLTAKQN</sequence>
<evidence type="ECO:0000256" key="4">
    <source>
        <dbReference type="ARBA" id="ARBA00022695"/>
    </source>
</evidence>
<dbReference type="PIRSF" id="PIRSF002811">
    <property type="entry name" value="DnaG"/>
    <property type="match status" value="1"/>
</dbReference>
<evidence type="ECO:0000256" key="3">
    <source>
        <dbReference type="ARBA" id="ARBA00022679"/>
    </source>
</evidence>
<protein>
    <recommendedName>
        <fullName evidence="12 13">DNA primase</fullName>
        <ecNumber evidence="12">2.7.7.101</ecNumber>
    </recommendedName>
</protein>
<evidence type="ECO:0000256" key="7">
    <source>
        <dbReference type="ARBA" id="ARBA00022771"/>
    </source>
</evidence>
<dbReference type="SUPFAM" id="SSF117023">
    <property type="entry name" value="DNA primase DnaG, C-terminal domain"/>
    <property type="match status" value="1"/>
</dbReference>
<dbReference type="GO" id="GO:0006269">
    <property type="term" value="P:DNA replication, synthesis of primer"/>
    <property type="evidence" value="ECO:0007669"/>
    <property type="project" value="UniProtKB-UniRule"/>
</dbReference>
<organism evidence="16 17">
    <name type="scientific">Neisseria meningitidis serogroup B</name>
    <dbReference type="NCBI Taxonomy" id="491"/>
    <lineage>
        <taxon>Bacteria</taxon>
        <taxon>Pseudomonadati</taxon>
        <taxon>Pseudomonadota</taxon>
        <taxon>Betaproteobacteria</taxon>
        <taxon>Neisseriales</taxon>
        <taxon>Neisseriaceae</taxon>
        <taxon>Neisseria</taxon>
    </lineage>
</organism>
<dbReference type="Gene3D" id="1.10.860.10">
    <property type="entry name" value="DNAb Helicase, Chain A"/>
    <property type="match status" value="1"/>
</dbReference>
<dbReference type="InterPro" id="IPR036977">
    <property type="entry name" value="DNA_primase_Znf_CHC2"/>
</dbReference>
<dbReference type="Gene3D" id="3.40.1360.10">
    <property type="match status" value="1"/>
</dbReference>
<dbReference type="Pfam" id="PF08278">
    <property type="entry name" value="DnaG_DnaB_bind"/>
    <property type="match status" value="1"/>
</dbReference>
<evidence type="ECO:0000256" key="2">
    <source>
        <dbReference type="ARBA" id="ARBA00022515"/>
    </source>
</evidence>
<dbReference type="FunFam" id="3.90.580.10:FF:000001">
    <property type="entry name" value="DNA primase"/>
    <property type="match status" value="1"/>
</dbReference>
<comment type="catalytic activity">
    <reaction evidence="12">
        <text>ssDNA + n NTP = ssDNA/pppN(pN)n-1 hybrid + (n-1) diphosphate.</text>
        <dbReference type="EC" id="2.7.7.101"/>
    </reaction>
</comment>
<evidence type="ECO:0000256" key="1">
    <source>
        <dbReference type="ARBA" id="ARBA00022478"/>
    </source>
</evidence>
<evidence type="ECO:0000256" key="13">
    <source>
        <dbReference type="PIRNR" id="PIRNR002811"/>
    </source>
</evidence>
<keyword evidence="10 12" id="KW-0238">DNA-binding</keyword>
<proteinExistence type="inferred from homology"/>
<dbReference type="InterPro" id="IPR006295">
    <property type="entry name" value="DNA_primase_DnaG"/>
</dbReference>
<dbReference type="PANTHER" id="PTHR30313">
    <property type="entry name" value="DNA PRIMASE"/>
    <property type="match status" value="1"/>
</dbReference>
<dbReference type="InterPro" id="IPR034151">
    <property type="entry name" value="TOPRIM_DnaG_bac"/>
</dbReference>
<dbReference type="AlphaFoldDB" id="A0A0H5DMN8"/>
<accession>A0A0H5DMN8</accession>
<dbReference type="SMART" id="SM00766">
    <property type="entry name" value="DnaG_DnaB_bind"/>
    <property type="match status" value="1"/>
</dbReference>
<dbReference type="EMBL" id="CVTF01000096">
    <property type="protein sequence ID" value="CRL92447.1"/>
    <property type="molecule type" value="Genomic_DNA"/>
</dbReference>
<evidence type="ECO:0000313" key="16">
    <source>
        <dbReference type="EMBL" id="CRL92447.1"/>
    </source>
</evidence>
<evidence type="ECO:0000256" key="12">
    <source>
        <dbReference type="HAMAP-Rule" id="MF_00974"/>
    </source>
</evidence>
<keyword evidence="1 12" id="KW-0240">DNA-directed RNA polymerase</keyword>